<accession>A0A9Q5I536</accession>
<dbReference type="PANTHER" id="PTHR31836">
    <property type="match status" value="1"/>
</dbReference>
<evidence type="ECO:0000256" key="2">
    <source>
        <dbReference type="SAM" id="SignalP"/>
    </source>
</evidence>
<dbReference type="EMBL" id="LNZH02000048">
    <property type="protein sequence ID" value="OCB91958.1"/>
    <property type="molecule type" value="Genomic_DNA"/>
</dbReference>
<protein>
    <submittedName>
        <fullName evidence="3">Uncharacterized protein</fullName>
    </submittedName>
</protein>
<dbReference type="OrthoDB" id="406505at2759"/>
<dbReference type="CDD" id="cd22191">
    <property type="entry name" value="DPBB_RlpA_EXP_N-like"/>
    <property type="match status" value="1"/>
</dbReference>
<dbReference type="InterPro" id="IPR036908">
    <property type="entry name" value="RlpA-like_sf"/>
</dbReference>
<name>A0A9Q5I536_SANBA</name>
<feature type="signal peptide" evidence="2">
    <location>
        <begin position="1"/>
        <end position="20"/>
    </location>
</feature>
<dbReference type="Gene3D" id="2.40.40.10">
    <property type="entry name" value="RlpA-like domain"/>
    <property type="match status" value="1"/>
</dbReference>
<keyword evidence="1 2" id="KW-0732">Signal</keyword>
<sequence length="168" mass="18424">MHFSFFPTLLSAVLPLAVSAASYRFNITVPDASREKRDSFNDARFTYYDITTGVFNITVPDASREKRDSFNDARFTYYDITTGVTACGWTFSNNAEVVALNSQQFVSGFPGPSCGNRIRIDANGKSMDAVIVDECPGCPYAGLDLTEGLFSQFADLDAGVITGSWDYI</sequence>
<proteinExistence type="predicted"/>
<feature type="chain" id="PRO_5040135850" evidence="2">
    <location>
        <begin position="21"/>
        <end position="168"/>
    </location>
</feature>
<reference evidence="3" key="1">
    <citation type="submission" date="2016-06" db="EMBL/GenBank/DDBJ databases">
        <title>Draft Genome sequence of the fungus Inonotus baumii.</title>
        <authorList>
            <person name="Zhu H."/>
            <person name="Lin W."/>
        </authorList>
    </citation>
    <scope>NUCLEOTIDE SEQUENCE</scope>
    <source>
        <strain evidence="3">821</strain>
    </source>
</reference>
<dbReference type="PANTHER" id="PTHR31836:SF28">
    <property type="entry name" value="SRCR DOMAIN-CONTAINING PROTEIN-RELATED"/>
    <property type="match status" value="1"/>
</dbReference>
<dbReference type="SUPFAM" id="SSF50685">
    <property type="entry name" value="Barwin-like endoglucanases"/>
    <property type="match status" value="1"/>
</dbReference>
<gene>
    <name evidence="3" type="ORF">A7U60_g757</name>
</gene>
<evidence type="ECO:0000256" key="1">
    <source>
        <dbReference type="ARBA" id="ARBA00022729"/>
    </source>
</evidence>
<evidence type="ECO:0000313" key="4">
    <source>
        <dbReference type="Proteomes" id="UP000757232"/>
    </source>
</evidence>
<dbReference type="InterPro" id="IPR051477">
    <property type="entry name" value="Expansin_CellWall"/>
</dbReference>
<comment type="caution">
    <text evidence="3">The sequence shown here is derived from an EMBL/GenBank/DDBJ whole genome shotgun (WGS) entry which is preliminary data.</text>
</comment>
<dbReference type="AlphaFoldDB" id="A0A9Q5I536"/>
<organism evidence="3 4">
    <name type="scientific">Sanghuangporus baumii</name>
    <name type="common">Phellinus baumii</name>
    <dbReference type="NCBI Taxonomy" id="108892"/>
    <lineage>
        <taxon>Eukaryota</taxon>
        <taxon>Fungi</taxon>
        <taxon>Dikarya</taxon>
        <taxon>Basidiomycota</taxon>
        <taxon>Agaricomycotina</taxon>
        <taxon>Agaricomycetes</taxon>
        <taxon>Hymenochaetales</taxon>
        <taxon>Hymenochaetaceae</taxon>
        <taxon>Sanghuangporus</taxon>
    </lineage>
</organism>
<keyword evidence="4" id="KW-1185">Reference proteome</keyword>
<dbReference type="Proteomes" id="UP000757232">
    <property type="component" value="Unassembled WGS sequence"/>
</dbReference>
<evidence type="ECO:0000313" key="3">
    <source>
        <dbReference type="EMBL" id="OCB91958.1"/>
    </source>
</evidence>